<dbReference type="InterPro" id="IPR006076">
    <property type="entry name" value="FAD-dep_OxRdtase"/>
</dbReference>
<comment type="caution">
    <text evidence="7">The sequence shown here is derived from an EMBL/GenBank/DDBJ whole genome shotgun (WGS) entry which is preliminary data.</text>
</comment>
<feature type="domain" description="FAD dependent oxidoreductase" evidence="6">
    <location>
        <begin position="8"/>
        <end position="218"/>
    </location>
</feature>
<reference evidence="7" key="1">
    <citation type="submission" date="2021-03" db="EMBL/GenBank/DDBJ databases">
        <title>Revisited historic fungal species revealed as producer of novel bioactive compounds through whole genome sequencing and comparative genomics.</title>
        <authorList>
            <person name="Vignolle G.A."/>
            <person name="Hochenegger N."/>
            <person name="Mach R.L."/>
            <person name="Mach-Aigner A.R."/>
            <person name="Javad Rahimi M."/>
            <person name="Salim K.A."/>
            <person name="Chan C.M."/>
            <person name="Lim L.B.L."/>
            <person name="Cai F."/>
            <person name="Druzhinina I.S."/>
            <person name="U'Ren J.M."/>
            <person name="Derntl C."/>
        </authorList>
    </citation>
    <scope>NUCLEOTIDE SEQUENCE</scope>
    <source>
        <strain evidence="7">TUCIM 5799</strain>
    </source>
</reference>
<evidence type="ECO:0000313" key="8">
    <source>
        <dbReference type="Proteomes" id="UP000829685"/>
    </source>
</evidence>
<dbReference type="GO" id="GO:0008115">
    <property type="term" value="F:sarcosine oxidase activity"/>
    <property type="evidence" value="ECO:0007669"/>
    <property type="project" value="TreeGrafter"/>
</dbReference>
<dbReference type="Proteomes" id="UP000829685">
    <property type="component" value="Unassembled WGS sequence"/>
</dbReference>
<dbReference type="InterPro" id="IPR045170">
    <property type="entry name" value="MTOX"/>
</dbReference>
<evidence type="ECO:0000259" key="6">
    <source>
        <dbReference type="Pfam" id="PF01266"/>
    </source>
</evidence>
<dbReference type="AlphaFoldDB" id="A0A9Q0ASE3"/>
<protein>
    <recommendedName>
        <fullName evidence="6">FAD dependent oxidoreductase domain-containing protein</fullName>
    </recommendedName>
</protein>
<evidence type="ECO:0000256" key="1">
    <source>
        <dbReference type="ARBA" id="ARBA00001974"/>
    </source>
</evidence>
<dbReference type="GO" id="GO:0051698">
    <property type="term" value="F:saccharopine oxidase activity"/>
    <property type="evidence" value="ECO:0007669"/>
    <property type="project" value="TreeGrafter"/>
</dbReference>
<dbReference type="PANTHER" id="PTHR10961">
    <property type="entry name" value="PEROXISOMAL SARCOSINE OXIDASE"/>
    <property type="match status" value="1"/>
</dbReference>
<dbReference type="GO" id="GO:0050660">
    <property type="term" value="F:flavin adenine dinucleotide binding"/>
    <property type="evidence" value="ECO:0007669"/>
    <property type="project" value="InterPro"/>
</dbReference>
<comment type="cofactor">
    <cofactor evidence="1">
        <name>FAD</name>
        <dbReference type="ChEBI" id="CHEBI:57692"/>
    </cofactor>
</comment>
<comment type="similarity">
    <text evidence="2">Belongs to the MSOX/MTOX family.</text>
</comment>
<accession>A0A9Q0ASE3</accession>
<keyword evidence="5" id="KW-0560">Oxidoreductase</keyword>
<name>A0A9Q0ASE3_9PEZI</name>
<organism evidence="7 8">
    <name type="scientific">Neoarthrinium moseri</name>
    <dbReference type="NCBI Taxonomy" id="1658444"/>
    <lineage>
        <taxon>Eukaryota</taxon>
        <taxon>Fungi</taxon>
        <taxon>Dikarya</taxon>
        <taxon>Ascomycota</taxon>
        <taxon>Pezizomycotina</taxon>
        <taxon>Sordariomycetes</taxon>
        <taxon>Xylariomycetidae</taxon>
        <taxon>Amphisphaeriales</taxon>
        <taxon>Apiosporaceae</taxon>
        <taxon>Neoarthrinium</taxon>
    </lineage>
</organism>
<evidence type="ECO:0000256" key="5">
    <source>
        <dbReference type="ARBA" id="ARBA00023002"/>
    </source>
</evidence>
<sequence length="430" mass="48152">MAPRPSSYLIIGSGVFGASTAYHLIRRYPDASITLVDRDAFDATSRVAASWDWNKVVRADYADIKYCELALEAQDVWRTDPLWKPFFHQSGIYWISHTQFAQKVIDNYAKLGRRADLYSLPVEEARKLYGGIFDEADYTDVKEVLINNTSGWADASDALKKVIETSIEKGVKYVVAEVKALKVDDHGICHGVTTADGNILEATHTILSTGSFTTKLLEASAKVSGVKDLRAGDRIISAGVTTGLTRLSDEDLGKFSRMPVCIQENPPERGASNGTLPPNRDSQVKWWGQCIFKNTQEVLKDRFVSAPPDEPDYAEWKVPGSLKDDVNFANKATFGEKGELWNLEQYRICWEALTPSEDFIISPHSAASQLYVATCGSFHGWKFFPILGKYVLQMLDGKLAPDLKGRWAWDRELPDPSDLVVWPRKELEDM</sequence>
<evidence type="ECO:0000256" key="3">
    <source>
        <dbReference type="ARBA" id="ARBA00022630"/>
    </source>
</evidence>
<dbReference type="Gene3D" id="3.50.50.60">
    <property type="entry name" value="FAD/NAD(P)-binding domain"/>
    <property type="match status" value="1"/>
</dbReference>
<evidence type="ECO:0000313" key="7">
    <source>
        <dbReference type="EMBL" id="KAI1874479.1"/>
    </source>
</evidence>
<keyword evidence="3" id="KW-0285">Flavoprotein</keyword>
<dbReference type="Pfam" id="PF01266">
    <property type="entry name" value="DAO"/>
    <property type="match status" value="1"/>
</dbReference>
<proteinExistence type="inferred from homology"/>
<dbReference type="InterPro" id="IPR036188">
    <property type="entry name" value="FAD/NAD-bd_sf"/>
</dbReference>
<gene>
    <name evidence="7" type="ORF">JX265_004687</name>
</gene>
<evidence type="ECO:0000256" key="2">
    <source>
        <dbReference type="ARBA" id="ARBA00010989"/>
    </source>
</evidence>
<keyword evidence="4" id="KW-0274">FAD</keyword>
<keyword evidence="8" id="KW-1185">Reference proteome</keyword>
<dbReference type="Gene3D" id="3.30.9.10">
    <property type="entry name" value="D-Amino Acid Oxidase, subunit A, domain 2"/>
    <property type="match status" value="1"/>
</dbReference>
<dbReference type="PANTHER" id="PTHR10961:SF37">
    <property type="entry name" value="FAD DEPENDENT OXIDOREDUCTASE DOMAIN-CONTAINING PROTEIN"/>
    <property type="match status" value="1"/>
</dbReference>
<evidence type="ECO:0000256" key="4">
    <source>
        <dbReference type="ARBA" id="ARBA00022827"/>
    </source>
</evidence>
<dbReference type="EMBL" id="JAFIMR010000009">
    <property type="protein sequence ID" value="KAI1874479.1"/>
    <property type="molecule type" value="Genomic_DNA"/>
</dbReference>
<dbReference type="SUPFAM" id="SSF51905">
    <property type="entry name" value="FAD/NAD(P)-binding domain"/>
    <property type="match status" value="1"/>
</dbReference>